<comment type="caution">
    <text evidence="1">The sequence shown here is derived from an EMBL/GenBank/DDBJ whole genome shotgun (WGS) entry which is preliminary data.</text>
</comment>
<dbReference type="EMBL" id="BARW01023180">
    <property type="protein sequence ID" value="GAI92719.1"/>
    <property type="molecule type" value="Genomic_DNA"/>
</dbReference>
<accession>X1UK39</accession>
<name>X1UK39_9ZZZZ</name>
<protein>
    <submittedName>
        <fullName evidence="1">Uncharacterized protein</fullName>
    </submittedName>
</protein>
<evidence type="ECO:0000313" key="1">
    <source>
        <dbReference type="EMBL" id="GAI92719.1"/>
    </source>
</evidence>
<organism evidence="1">
    <name type="scientific">marine sediment metagenome</name>
    <dbReference type="NCBI Taxonomy" id="412755"/>
    <lineage>
        <taxon>unclassified sequences</taxon>
        <taxon>metagenomes</taxon>
        <taxon>ecological metagenomes</taxon>
    </lineage>
</organism>
<proteinExistence type="predicted"/>
<reference evidence="1" key="1">
    <citation type="journal article" date="2014" name="Front. Microbiol.">
        <title>High frequency of phylogenetically diverse reductive dehalogenase-homologous genes in deep subseafloor sedimentary metagenomes.</title>
        <authorList>
            <person name="Kawai M."/>
            <person name="Futagami T."/>
            <person name="Toyoda A."/>
            <person name="Takaki Y."/>
            <person name="Nishi S."/>
            <person name="Hori S."/>
            <person name="Arai W."/>
            <person name="Tsubouchi T."/>
            <person name="Morono Y."/>
            <person name="Uchiyama I."/>
            <person name="Ito T."/>
            <person name="Fujiyama A."/>
            <person name="Inagaki F."/>
            <person name="Takami H."/>
        </authorList>
    </citation>
    <scope>NUCLEOTIDE SEQUENCE</scope>
    <source>
        <strain evidence="1">Expedition CK06-06</strain>
    </source>
</reference>
<sequence>MKTYQEFEAVRKLLNRWRLTDNIRLKVYVSNILHRTHIELFYLISCSFKS</sequence>
<dbReference type="AlphaFoldDB" id="X1UK39"/>
<gene>
    <name evidence="1" type="ORF">S12H4_38500</name>
</gene>